<feature type="transmembrane region" description="Helical" evidence="2">
    <location>
        <begin position="86"/>
        <end position="104"/>
    </location>
</feature>
<dbReference type="Pfam" id="PF00652">
    <property type="entry name" value="Ricin_B_lectin"/>
    <property type="match status" value="1"/>
</dbReference>
<dbReference type="SMART" id="SM00458">
    <property type="entry name" value="RICIN"/>
    <property type="match status" value="1"/>
</dbReference>
<reference evidence="4 5" key="1">
    <citation type="submission" date="2021-03" db="EMBL/GenBank/DDBJ databases">
        <title>Whole genome shotgun sequence of Actinoplanes toevensis NBRC 105298.</title>
        <authorList>
            <person name="Komaki H."/>
            <person name="Tamura T."/>
        </authorList>
    </citation>
    <scope>NUCLEOTIDE SEQUENCE [LARGE SCALE GENOMIC DNA]</scope>
    <source>
        <strain evidence="4 5">NBRC 105298</strain>
    </source>
</reference>
<gene>
    <name evidence="4" type="ORF">Ato02nite_073150</name>
</gene>
<accession>A0A919W442</accession>
<evidence type="ECO:0000256" key="1">
    <source>
        <dbReference type="SAM" id="MobiDB-lite"/>
    </source>
</evidence>
<feature type="region of interest" description="Disordered" evidence="1">
    <location>
        <begin position="115"/>
        <end position="147"/>
    </location>
</feature>
<dbReference type="Proteomes" id="UP000677082">
    <property type="component" value="Unassembled WGS sequence"/>
</dbReference>
<dbReference type="PROSITE" id="PS50231">
    <property type="entry name" value="RICIN_B_LECTIN"/>
    <property type="match status" value="1"/>
</dbReference>
<keyword evidence="2" id="KW-0812">Transmembrane</keyword>
<keyword evidence="5" id="KW-1185">Reference proteome</keyword>
<dbReference type="AlphaFoldDB" id="A0A919W442"/>
<dbReference type="EMBL" id="BOQN01000095">
    <property type="protein sequence ID" value="GIM95522.1"/>
    <property type="molecule type" value="Genomic_DNA"/>
</dbReference>
<protein>
    <recommendedName>
        <fullName evidence="3">Ricin B lectin domain-containing protein</fullName>
    </recommendedName>
</protein>
<dbReference type="InterPro" id="IPR000772">
    <property type="entry name" value="Ricin_B_lectin"/>
</dbReference>
<dbReference type="InterPro" id="IPR035992">
    <property type="entry name" value="Ricin_B-like_lectins"/>
</dbReference>
<feature type="domain" description="Ricin B lectin" evidence="3">
    <location>
        <begin position="193"/>
        <end position="310"/>
    </location>
</feature>
<name>A0A919W442_9ACTN</name>
<proteinExistence type="predicted"/>
<evidence type="ECO:0000313" key="4">
    <source>
        <dbReference type="EMBL" id="GIM95522.1"/>
    </source>
</evidence>
<evidence type="ECO:0000259" key="3">
    <source>
        <dbReference type="SMART" id="SM00458"/>
    </source>
</evidence>
<organism evidence="4 5">
    <name type="scientific">Paractinoplanes toevensis</name>
    <dbReference type="NCBI Taxonomy" id="571911"/>
    <lineage>
        <taxon>Bacteria</taxon>
        <taxon>Bacillati</taxon>
        <taxon>Actinomycetota</taxon>
        <taxon>Actinomycetes</taxon>
        <taxon>Micromonosporales</taxon>
        <taxon>Micromonosporaceae</taxon>
        <taxon>Paractinoplanes</taxon>
    </lineage>
</organism>
<sequence>MATLAALATQPPRPPEQAGVLQPVLEGLLRKEPAERIGADEAEELLRAAADGVAAPVSPVPPARPTVVKQVDTVQLPEPKGRRGRVVWWAGVAAVLLLVAVIAGRPVLSDAGADEVAAPVPSSGSSSEPTPASGSPAPAVPVPSGSAPVVAPTATKAPGVAVTTALAAAPTATTAQPAATTAGTVQQPAAAVGSPVQNMQTGTCLQLDTGSGAIVMWTCNGTDAQKFDIRGDGSLRVLDRCVRVLGNGNGGRIGSGACDGSTAAQWDLNSSFDLVNLEVVKCADVPDGSSADGVAVQVWECSGTGNQKWRH</sequence>
<dbReference type="SUPFAM" id="SSF50370">
    <property type="entry name" value="Ricin B-like lectins"/>
    <property type="match status" value="1"/>
</dbReference>
<keyword evidence="2" id="KW-1133">Transmembrane helix</keyword>
<dbReference type="Gene3D" id="2.80.10.50">
    <property type="match status" value="2"/>
</dbReference>
<evidence type="ECO:0000313" key="5">
    <source>
        <dbReference type="Proteomes" id="UP000677082"/>
    </source>
</evidence>
<evidence type="ECO:0000256" key="2">
    <source>
        <dbReference type="SAM" id="Phobius"/>
    </source>
</evidence>
<comment type="caution">
    <text evidence="4">The sequence shown here is derived from an EMBL/GenBank/DDBJ whole genome shotgun (WGS) entry which is preliminary data.</text>
</comment>
<keyword evidence="2" id="KW-0472">Membrane</keyword>